<dbReference type="PANTHER" id="PTHR45947">
    <property type="entry name" value="SULFOQUINOVOSYL TRANSFERASE SQD2"/>
    <property type="match status" value="1"/>
</dbReference>
<dbReference type="eggNOG" id="COG0438">
    <property type="taxonomic scope" value="Bacteria"/>
</dbReference>
<evidence type="ECO:0000313" key="3">
    <source>
        <dbReference type="EMBL" id="AIC96442.1"/>
    </source>
</evidence>
<feature type="domain" description="Glycosyltransferase subfamily 4-like N-terminal" evidence="2">
    <location>
        <begin position="14"/>
        <end position="170"/>
    </location>
</feature>
<evidence type="ECO:0000259" key="2">
    <source>
        <dbReference type="Pfam" id="PF13439"/>
    </source>
</evidence>
<dbReference type="KEGG" id="ble:BleG1_3895"/>
<dbReference type="GO" id="GO:0016757">
    <property type="term" value="F:glycosyltransferase activity"/>
    <property type="evidence" value="ECO:0007669"/>
    <property type="project" value="InterPro"/>
</dbReference>
<dbReference type="OrthoDB" id="9787617at2"/>
<dbReference type="Proteomes" id="UP000027142">
    <property type="component" value="Chromosome"/>
</dbReference>
<keyword evidence="3" id="KW-0808">Transferase</keyword>
<dbReference type="PATRIC" id="fig|1246626.3.peg.3892"/>
<dbReference type="SUPFAM" id="SSF53756">
    <property type="entry name" value="UDP-Glycosyltransferase/glycogen phosphorylase"/>
    <property type="match status" value="1"/>
</dbReference>
<dbReference type="AlphaFoldDB" id="A0A060M1W5"/>
<dbReference type="EMBL" id="CP003923">
    <property type="protein sequence ID" value="AIC96442.1"/>
    <property type="molecule type" value="Genomic_DNA"/>
</dbReference>
<dbReference type="HOGENOM" id="CLU_009583_0_0_9"/>
<sequence>MKTIAFILYSFDAGGVERMTLHLADNYIKRGYKVDLVVMHPTGEYTDSVPSGVCIVPLSKVKARAALPGLISYFRKKKPDIICSAKDYLNVLVILAKKISQLKATLIVSSRVHLSEQAKQDPSANRTKKWVLRTYRYADHVVGVSRGVSSDIQAIARLPVVHTIYNPVITKSLSEKMNQPIHHPFLSDSSLHVFVTVGRLHKQKDYVTLLRAFALVHKRNPHTALILVGDGEEREDLETFVVTAKLQNAVSFVGYQHNPYPYMKQADVFVLSSLYEGFGNVLVEAMAAGTQIVSTDCPSGPKEILKDGMYGHLIPVGNYEALAMAMESALLNPVPAESLIQRAHDFTVDTCANHYEKLWL</sequence>
<dbReference type="PANTHER" id="PTHR45947:SF11">
    <property type="entry name" value="SLR1508 PROTEIN"/>
    <property type="match status" value="1"/>
</dbReference>
<organism evidence="3 4">
    <name type="scientific">Shouchella lehensis G1</name>
    <dbReference type="NCBI Taxonomy" id="1246626"/>
    <lineage>
        <taxon>Bacteria</taxon>
        <taxon>Bacillati</taxon>
        <taxon>Bacillota</taxon>
        <taxon>Bacilli</taxon>
        <taxon>Bacillales</taxon>
        <taxon>Bacillaceae</taxon>
        <taxon>Shouchella</taxon>
    </lineage>
</organism>
<reference evidence="3 4" key="1">
    <citation type="journal article" date="2014" name="Gene">
        <title>A comparative genomic analysis of the alkalitolerant soil bacterium Bacillus lehensis G1.</title>
        <authorList>
            <person name="Noor Y.M."/>
            <person name="Samsulrizal N.H."/>
            <person name="Jema'on N.A."/>
            <person name="Low K.O."/>
            <person name="Ramli A.N."/>
            <person name="Alias N.I."/>
            <person name="Damis S.I."/>
            <person name="Fuzi S.F."/>
            <person name="Isa M.N."/>
            <person name="Murad A.M."/>
            <person name="Raih M.F."/>
            <person name="Bakar F.D."/>
            <person name="Najimudin N."/>
            <person name="Mahadi N.M."/>
            <person name="Illias R.M."/>
        </authorList>
    </citation>
    <scope>NUCLEOTIDE SEQUENCE [LARGE SCALE GENOMIC DNA]</scope>
    <source>
        <strain evidence="3 4">G1</strain>
    </source>
</reference>
<feature type="domain" description="Glycosyl transferase family 1" evidence="1">
    <location>
        <begin position="188"/>
        <end position="343"/>
    </location>
</feature>
<evidence type="ECO:0000259" key="1">
    <source>
        <dbReference type="Pfam" id="PF00534"/>
    </source>
</evidence>
<accession>A0A060M1W5</accession>
<dbReference type="InterPro" id="IPR028098">
    <property type="entry name" value="Glyco_trans_4-like_N"/>
</dbReference>
<dbReference type="Pfam" id="PF13439">
    <property type="entry name" value="Glyco_transf_4"/>
    <property type="match status" value="1"/>
</dbReference>
<dbReference type="InterPro" id="IPR050194">
    <property type="entry name" value="Glycosyltransferase_grp1"/>
</dbReference>
<gene>
    <name evidence="3" type="ORF">BleG1_3895</name>
</gene>
<dbReference type="InterPro" id="IPR001296">
    <property type="entry name" value="Glyco_trans_1"/>
</dbReference>
<name>A0A060M1W5_9BACI</name>
<proteinExistence type="predicted"/>
<protein>
    <submittedName>
        <fullName evidence="3">Glycosyltransferase</fullName>
    </submittedName>
</protein>
<evidence type="ECO:0000313" key="4">
    <source>
        <dbReference type="Proteomes" id="UP000027142"/>
    </source>
</evidence>
<dbReference type="RefSeq" id="WP_038484500.1">
    <property type="nucleotide sequence ID" value="NZ_CP003923.1"/>
</dbReference>
<dbReference type="Gene3D" id="3.40.50.2000">
    <property type="entry name" value="Glycogen Phosphorylase B"/>
    <property type="match status" value="2"/>
</dbReference>
<keyword evidence="4" id="KW-1185">Reference proteome</keyword>
<dbReference type="Pfam" id="PF00534">
    <property type="entry name" value="Glycos_transf_1"/>
    <property type="match status" value="1"/>
</dbReference>
<dbReference type="STRING" id="1246626.BleG1_3895"/>
<dbReference type="CDD" id="cd03811">
    <property type="entry name" value="GT4_GT28_WabH-like"/>
    <property type="match status" value="1"/>
</dbReference>